<proteinExistence type="predicted"/>
<accession>A0A371NEV1</accession>
<comment type="caution">
    <text evidence="1">The sequence shown here is derived from an EMBL/GenBank/DDBJ whole genome shotgun (WGS) entry which is preliminary data.</text>
</comment>
<evidence type="ECO:0000313" key="1">
    <source>
        <dbReference type="EMBL" id="REE28446.1"/>
    </source>
</evidence>
<sequence>MTGISGLIRELLEDRIRGRLFFDELYGDHYFFIPDEPIYMECFDEYLSVIYILPEDAEQIFSENELTEVALDGFSIVSLSARLVYELAA</sequence>
<evidence type="ECO:0000313" key="2">
    <source>
        <dbReference type="Proteomes" id="UP000256864"/>
    </source>
</evidence>
<dbReference type="Proteomes" id="UP000256864">
    <property type="component" value="Unassembled WGS sequence"/>
</dbReference>
<keyword evidence="2" id="KW-1185">Reference proteome</keyword>
<dbReference type="RefSeq" id="WP_074359233.1">
    <property type="nucleotide sequence ID" value="NZ_QREL01000001.1"/>
</dbReference>
<protein>
    <submittedName>
        <fullName evidence="1">Uncharacterized protein</fullName>
    </submittedName>
</protein>
<dbReference type="EMBL" id="QREL01000001">
    <property type="protein sequence ID" value="REE28446.1"/>
    <property type="molecule type" value="Genomic_DNA"/>
</dbReference>
<dbReference type="GeneID" id="301442649"/>
<name>A0A371NEV1_9EURY</name>
<reference evidence="1 2" key="1">
    <citation type="submission" date="2018-07" db="EMBL/GenBank/DDBJ databases">
        <title>Genomic Encyclopedia of Type Strains, Phase IV (KMG-IV): sequencing the most valuable type-strain genomes for metagenomic binning, comparative biology and taxonomic classification.</title>
        <authorList>
            <person name="Goeker M."/>
        </authorList>
    </citation>
    <scope>NUCLEOTIDE SEQUENCE [LARGE SCALE GENOMIC DNA]</scope>
    <source>
        <strain evidence="1 2">DSM 7466</strain>
    </source>
</reference>
<dbReference type="AlphaFoldDB" id="A0A371NEV1"/>
<gene>
    <name evidence="1" type="ORF">C7452_0457</name>
</gene>
<organism evidence="1 2">
    <name type="scientific">Methanothermobacter defluvii</name>
    <dbReference type="NCBI Taxonomy" id="49339"/>
    <lineage>
        <taxon>Archaea</taxon>
        <taxon>Methanobacteriati</taxon>
        <taxon>Methanobacteriota</taxon>
        <taxon>Methanomada group</taxon>
        <taxon>Methanobacteria</taxon>
        <taxon>Methanobacteriales</taxon>
        <taxon>Methanobacteriaceae</taxon>
        <taxon>Methanothermobacter</taxon>
    </lineage>
</organism>